<evidence type="ECO:0000256" key="1">
    <source>
        <dbReference type="ARBA" id="ARBA00022676"/>
    </source>
</evidence>
<evidence type="ECO:0000259" key="3">
    <source>
        <dbReference type="Pfam" id="PF00534"/>
    </source>
</evidence>
<dbReference type="PANTHER" id="PTHR45871">
    <property type="entry name" value="N-ACETYLGLUCOSAMINYL-PHOSPHATIDYLINOSITOL BIOSYNTHETIC PROTEIN"/>
    <property type="match status" value="1"/>
</dbReference>
<feature type="domain" description="PIGA GPI anchor biosynthesis" evidence="4">
    <location>
        <begin position="59"/>
        <end position="133"/>
    </location>
</feature>
<dbReference type="GO" id="GO:0000506">
    <property type="term" value="C:glycosylphosphatidylinositol-N-acetylglucosaminyltransferase (GPI-GnT) complex"/>
    <property type="evidence" value="ECO:0007669"/>
    <property type="project" value="TreeGrafter"/>
</dbReference>
<dbReference type="Proteomes" id="UP001165122">
    <property type="component" value="Unassembled WGS sequence"/>
</dbReference>
<dbReference type="Gene3D" id="3.40.50.2000">
    <property type="entry name" value="Glycogen Phosphorylase B"/>
    <property type="match status" value="2"/>
</dbReference>
<dbReference type="EMBL" id="BRXW01000037">
    <property type="protein sequence ID" value="GMI01790.1"/>
    <property type="molecule type" value="Genomic_DNA"/>
</dbReference>
<dbReference type="OrthoDB" id="734129at2759"/>
<keyword evidence="1" id="KW-0328">Glycosyltransferase</keyword>
<evidence type="ECO:0000256" key="2">
    <source>
        <dbReference type="SAM" id="MobiDB-lite"/>
    </source>
</evidence>
<dbReference type="SUPFAM" id="SSF53756">
    <property type="entry name" value="UDP-Glycosyltransferase/glycogen phosphorylase"/>
    <property type="match status" value="1"/>
</dbReference>
<evidence type="ECO:0000313" key="6">
    <source>
        <dbReference type="Proteomes" id="UP001165122"/>
    </source>
</evidence>
<keyword evidence="6" id="KW-1185">Reference proteome</keyword>
<sequence length="449" mass="49657">MPPKRRHSILMVSDFFLPRVGGVETHIRSLSSKLAENHKVTILTSSSNSSHGLLPLGPLKIYYLPLLPLSSGTSLPTFFSSYIFFKTVIIREGITLVHGHQATSVLANECLFYASLLNIPTCSTDHSLFPLNDLATLHLSAAQRLVARADMHIGVSEVTCANVVLRNKIDPNKVKTIPNAVDGLVFKPLIKSEKGNKYDRIKIVVLSRLCYRKGTDILIKVIPEIIRTNPHVDFLIGGDGNKSLPLLEMIENRNLESRVTMFGSVSRDNVPSFLQRGDIFLNTSLTESFCIAILEAACCGLVVVSTDVGGVREVLRGCKVEREGGVVYGGVGEELSKKYTWTKIAGQVEKVYDEVSENKTPLSLWEMMEVWCTNRSYIEACVAVAFSLMVLLGMRAIDLFRNERTVEVDTERDRLYDNGGGNNSRGRARSKSRGGAEGRRRGSRGRPTN</sequence>
<dbReference type="InterPro" id="IPR013234">
    <property type="entry name" value="PIGA_GPI_anchor_biosynthesis"/>
</dbReference>
<organism evidence="5 6">
    <name type="scientific">Triparma laevis f. longispina</name>
    <dbReference type="NCBI Taxonomy" id="1714387"/>
    <lineage>
        <taxon>Eukaryota</taxon>
        <taxon>Sar</taxon>
        <taxon>Stramenopiles</taxon>
        <taxon>Ochrophyta</taxon>
        <taxon>Bolidophyceae</taxon>
        <taxon>Parmales</taxon>
        <taxon>Triparmaceae</taxon>
        <taxon>Triparma</taxon>
    </lineage>
</organism>
<reference evidence="6" key="1">
    <citation type="journal article" date="2023" name="Commun. Biol.">
        <title>Genome analysis of Parmales, the sister group of diatoms, reveals the evolutionary specialization of diatoms from phago-mixotrophs to photoautotrophs.</title>
        <authorList>
            <person name="Ban H."/>
            <person name="Sato S."/>
            <person name="Yoshikawa S."/>
            <person name="Yamada K."/>
            <person name="Nakamura Y."/>
            <person name="Ichinomiya M."/>
            <person name="Sato N."/>
            <person name="Blanc-Mathieu R."/>
            <person name="Endo H."/>
            <person name="Kuwata A."/>
            <person name="Ogata H."/>
        </authorList>
    </citation>
    <scope>NUCLEOTIDE SEQUENCE [LARGE SCALE GENOMIC DNA]</scope>
    <source>
        <strain evidence="6">NIES 3700</strain>
    </source>
</reference>
<dbReference type="GO" id="GO:0017176">
    <property type="term" value="F:phosphatidylinositol N-acetylglucosaminyltransferase activity"/>
    <property type="evidence" value="ECO:0007669"/>
    <property type="project" value="TreeGrafter"/>
</dbReference>
<dbReference type="GO" id="GO:0006506">
    <property type="term" value="P:GPI anchor biosynthetic process"/>
    <property type="evidence" value="ECO:0007669"/>
    <property type="project" value="InterPro"/>
</dbReference>
<gene>
    <name evidence="5" type="ORF">TrLO_g3132</name>
</gene>
<dbReference type="InterPro" id="IPR001296">
    <property type="entry name" value="Glyco_trans_1"/>
</dbReference>
<dbReference type="AlphaFoldDB" id="A0A9W7C2W8"/>
<evidence type="ECO:0008006" key="7">
    <source>
        <dbReference type="Google" id="ProtNLM"/>
    </source>
</evidence>
<keyword evidence="1" id="KW-0808">Transferase</keyword>
<name>A0A9W7C2W8_9STRA</name>
<accession>A0A9W7C2W8</accession>
<dbReference type="PANTHER" id="PTHR45871:SF1">
    <property type="entry name" value="PHOSPHATIDYLINOSITOL N-ACETYLGLUCOSAMINYLTRANSFERASE SUBUNIT A"/>
    <property type="match status" value="1"/>
</dbReference>
<feature type="domain" description="Glycosyl transferase family 1" evidence="3">
    <location>
        <begin position="190"/>
        <end position="316"/>
    </location>
</feature>
<evidence type="ECO:0000313" key="5">
    <source>
        <dbReference type="EMBL" id="GMI01790.1"/>
    </source>
</evidence>
<protein>
    <recommendedName>
        <fullName evidence="7">Phosphatidylinositol N-acetylglucosaminyltransferase</fullName>
    </recommendedName>
</protein>
<feature type="region of interest" description="Disordered" evidence="2">
    <location>
        <begin position="412"/>
        <end position="449"/>
    </location>
</feature>
<comment type="caution">
    <text evidence="5">The sequence shown here is derived from an EMBL/GenBank/DDBJ whole genome shotgun (WGS) entry which is preliminary data.</text>
</comment>
<dbReference type="Pfam" id="PF08288">
    <property type="entry name" value="PIGA"/>
    <property type="match status" value="1"/>
</dbReference>
<dbReference type="Pfam" id="PF00534">
    <property type="entry name" value="Glycos_transf_1"/>
    <property type="match status" value="1"/>
</dbReference>
<proteinExistence type="predicted"/>
<evidence type="ECO:0000259" key="4">
    <source>
        <dbReference type="Pfam" id="PF08288"/>
    </source>
</evidence>